<dbReference type="Proteomes" id="UP000230560">
    <property type="component" value="Chromosome"/>
</dbReference>
<evidence type="ECO:0000313" key="2">
    <source>
        <dbReference type="Proteomes" id="UP000230560"/>
    </source>
</evidence>
<protein>
    <submittedName>
        <fullName evidence="1">Uncharacterized protein</fullName>
    </submittedName>
</protein>
<proteinExistence type="predicted"/>
<dbReference type="EMBL" id="CP021015">
    <property type="protein sequence ID" value="ATS85325.1"/>
    <property type="molecule type" value="Genomic_DNA"/>
</dbReference>
<name>A0AB33FAB8_XANCI</name>
<reference evidence="1 2" key="1">
    <citation type="journal article" date="2017" name="BMC Genomics">
        <title>Xanthomonas adaptation to common bean is associated with horizontal transfers of genes encoding TAL effectors.</title>
        <authorList>
            <person name="Ruh M."/>
            <person name="Briand M."/>
            <person name="Bonneau S."/>
            <person name="Jacques M.A."/>
            <person name="Chen N.W.G."/>
        </authorList>
    </citation>
    <scope>NUCLEOTIDE SEQUENCE [LARGE SCALE GENOMIC DNA]</scope>
    <source>
        <strain evidence="1 2">CFBP6991</strain>
    </source>
</reference>
<sequence>MLHETSWRVDANAALLDLALIDHTLDPTVVVYMGMGVDHRFYRQPTYVCSIKIQRRLGRFLGYQGVDNDQPSSGLDDGHVRQVQATHLVHMLCHLEEPRDAVQALLPP</sequence>
<dbReference type="AlphaFoldDB" id="A0AB33FAB8"/>
<evidence type="ECO:0000313" key="1">
    <source>
        <dbReference type="EMBL" id="ATS85325.1"/>
    </source>
</evidence>
<organism evidence="1 2">
    <name type="scientific">Xanthomonas citri pv. phaseoli var. fuscans</name>
    <dbReference type="NCBI Taxonomy" id="473423"/>
    <lineage>
        <taxon>Bacteria</taxon>
        <taxon>Pseudomonadati</taxon>
        <taxon>Pseudomonadota</taxon>
        <taxon>Gammaproteobacteria</taxon>
        <taxon>Lysobacterales</taxon>
        <taxon>Lysobacteraceae</taxon>
        <taxon>Xanthomonas</taxon>
    </lineage>
</organism>
<gene>
    <name evidence="1" type="ORF">XcfCFBP6991P_16400</name>
</gene>
<accession>A0AB33FAB8</accession>